<reference evidence="13" key="1">
    <citation type="submission" date="2025-08" db="UniProtKB">
        <authorList>
            <consortium name="RefSeq"/>
        </authorList>
    </citation>
    <scope>IDENTIFICATION</scope>
    <source>
        <tissue evidence="13">Whole sample</tissue>
    </source>
</reference>
<keyword evidence="4 10" id="KW-0812">Transmembrane</keyword>
<evidence type="ECO:0000256" key="3">
    <source>
        <dbReference type="ARBA" id="ARBA00022448"/>
    </source>
</evidence>
<keyword evidence="8" id="KW-0496">Mitochondrion</keyword>
<dbReference type="InterPro" id="IPR018108">
    <property type="entry name" value="MCP_transmembrane"/>
</dbReference>
<dbReference type="FunFam" id="1.50.40.10:FF:000039">
    <property type="entry name" value="Solute carrier family 25 member 35"/>
    <property type="match status" value="1"/>
</dbReference>
<sequence>MEFLIGGLAACGAGFFTNPLEVVKTRMQLQGELQARGQHAIYYRNSFHAIKTIIKTDGILAIQNGLVPALWYQLVMNGIRLGSYQIMMNVGLTKDKDGNLSFPKSIAAGALAGSMGASIGSPFYMIKTHMQSKAAQEIAVGHQHPHESMFHGMKSVFHDHGFTGLWRGVSAAIPRVMVGSATQLSSFSTSKQYIAKSKIFHTDSWLNTFSATVCSAFTVTMCMTPFDVVSTRMYNQGVDKLGNGLHYKNVVDCFLKIFHTEGLWGFYKGWGPSFLRLGPHTVLSLMIWDRLRVFYMSFQEKM</sequence>
<evidence type="ECO:0000256" key="2">
    <source>
        <dbReference type="ARBA" id="ARBA00006375"/>
    </source>
</evidence>
<dbReference type="OrthoDB" id="6703404at2759"/>
<dbReference type="GO" id="GO:0005743">
    <property type="term" value="C:mitochondrial inner membrane"/>
    <property type="evidence" value="ECO:0007669"/>
    <property type="project" value="UniProtKB-SubCell"/>
</dbReference>
<dbReference type="Pfam" id="PF00153">
    <property type="entry name" value="Mito_carr"/>
    <property type="match status" value="3"/>
</dbReference>
<evidence type="ECO:0000313" key="12">
    <source>
        <dbReference type="Proteomes" id="UP000694844"/>
    </source>
</evidence>
<evidence type="ECO:0000256" key="6">
    <source>
        <dbReference type="ARBA" id="ARBA00022792"/>
    </source>
</evidence>
<organism evidence="12 13">
    <name type="scientific">Crassostrea virginica</name>
    <name type="common">Eastern oyster</name>
    <dbReference type="NCBI Taxonomy" id="6565"/>
    <lineage>
        <taxon>Eukaryota</taxon>
        <taxon>Metazoa</taxon>
        <taxon>Spiralia</taxon>
        <taxon>Lophotrochozoa</taxon>
        <taxon>Mollusca</taxon>
        <taxon>Bivalvia</taxon>
        <taxon>Autobranchia</taxon>
        <taxon>Pteriomorphia</taxon>
        <taxon>Ostreida</taxon>
        <taxon>Ostreoidea</taxon>
        <taxon>Ostreidae</taxon>
        <taxon>Crassostrea</taxon>
    </lineage>
</organism>
<gene>
    <name evidence="13" type="primary">LOC111133961</name>
</gene>
<dbReference type="Gene3D" id="1.50.40.10">
    <property type="entry name" value="Mitochondrial carrier domain"/>
    <property type="match status" value="1"/>
</dbReference>
<protein>
    <submittedName>
        <fullName evidence="13">Solute carrier family 25 member 35-like</fullName>
    </submittedName>
</protein>
<evidence type="ECO:0000256" key="5">
    <source>
        <dbReference type="ARBA" id="ARBA00022737"/>
    </source>
</evidence>
<proteinExistence type="inferred from homology"/>
<dbReference type="SUPFAM" id="SSF103506">
    <property type="entry name" value="Mitochondrial carrier"/>
    <property type="match status" value="1"/>
</dbReference>
<name>A0A8B8EE83_CRAVI</name>
<comment type="subcellular location">
    <subcellularLocation>
        <location evidence="1">Mitochondrion inner membrane</location>
        <topology evidence="1">Multi-pass membrane protein</topology>
    </subcellularLocation>
</comment>
<keyword evidence="5" id="KW-0677">Repeat</keyword>
<feature type="repeat" description="Solcar" evidence="10">
    <location>
        <begin position="1"/>
        <end position="90"/>
    </location>
</feature>
<evidence type="ECO:0000256" key="4">
    <source>
        <dbReference type="ARBA" id="ARBA00022692"/>
    </source>
</evidence>
<keyword evidence="7" id="KW-1133">Transmembrane helix</keyword>
<dbReference type="InterPro" id="IPR051508">
    <property type="entry name" value="Mito_Carrier_Antiporter"/>
</dbReference>
<feature type="repeat" description="Solcar" evidence="10">
    <location>
        <begin position="100"/>
        <end position="193"/>
    </location>
</feature>
<dbReference type="PANTHER" id="PTHR45928">
    <property type="entry name" value="RE38146P"/>
    <property type="match status" value="1"/>
</dbReference>
<comment type="similarity">
    <text evidence="2 11">Belongs to the mitochondrial carrier (TC 2.A.29) family.</text>
</comment>
<dbReference type="PROSITE" id="PS50920">
    <property type="entry name" value="SOLCAR"/>
    <property type="match status" value="3"/>
</dbReference>
<keyword evidence="9 10" id="KW-0472">Membrane</keyword>
<evidence type="ECO:0000256" key="9">
    <source>
        <dbReference type="ARBA" id="ARBA00023136"/>
    </source>
</evidence>
<dbReference type="PANTHER" id="PTHR45928:SF1">
    <property type="entry name" value="RE38146P"/>
    <property type="match status" value="1"/>
</dbReference>
<evidence type="ECO:0000256" key="11">
    <source>
        <dbReference type="RuleBase" id="RU000488"/>
    </source>
</evidence>
<evidence type="ECO:0000313" key="13">
    <source>
        <dbReference type="RefSeq" id="XP_022338415.1"/>
    </source>
</evidence>
<evidence type="ECO:0000256" key="10">
    <source>
        <dbReference type="PROSITE-ProRule" id="PRU00282"/>
    </source>
</evidence>
<evidence type="ECO:0000256" key="7">
    <source>
        <dbReference type="ARBA" id="ARBA00022989"/>
    </source>
</evidence>
<dbReference type="AlphaFoldDB" id="A0A8B8EE83"/>
<dbReference type="KEGG" id="cvn:111133961"/>
<feature type="repeat" description="Solcar" evidence="10">
    <location>
        <begin position="203"/>
        <end position="294"/>
    </location>
</feature>
<dbReference type="GeneID" id="111133961"/>
<keyword evidence="6" id="KW-0999">Mitochondrion inner membrane</keyword>
<dbReference type="InterPro" id="IPR023395">
    <property type="entry name" value="MCP_dom_sf"/>
</dbReference>
<dbReference type="RefSeq" id="XP_022338415.1">
    <property type="nucleotide sequence ID" value="XM_022482707.1"/>
</dbReference>
<dbReference type="Proteomes" id="UP000694844">
    <property type="component" value="Chromosome 5"/>
</dbReference>
<evidence type="ECO:0000256" key="1">
    <source>
        <dbReference type="ARBA" id="ARBA00004448"/>
    </source>
</evidence>
<evidence type="ECO:0000256" key="8">
    <source>
        <dbReference type="ARBA" id="ARBA00023128"/>
    </source>
</evidence>
<keyword evidence="12" id="KW-1185">Reference proteome</keyword>
<keyword evidence="3 11" id="KW-0813">Transport</keyword>
<accession>A0A8B8EE83</accession>